<dbReference type="Pfam" id="PF24492">
    <property type="entry name" value="HEAT_ECM29"/>
    <property type="match status" value="1"/>
</dbReference>
<evidence type="ECO:0000313" key="11">
    <source>
        <dbReference type="Proteomes" id="UP000225706"/>
    </source>
</evidence>
<dbReference type="InterPro" id="IPR024372">
    <property type="entry name" value="Ecm29_N"/>
</dbReference>
<feature type="domain" description="Proteasome component Ecm29 N-terminal" evidence="7">
    <location>
        <begin position="14"/>
        <end position="548"/>
    </location>
</feature>
<dbReference type="InterPro" id="IPR011989">
    <property type="entry name" value="ARM-like"/>
</dbReference>
<keyword evidence="2" id="KW-0963">Cytoplasm</keyword>
<evidence type="ECO:0000259" key="7">
    <source>
        <dbReference type="Pfam" id="PF13001"/>
    </source>
</evidence>
<evidence type="ECO:0000259" key="9">
    <source>
        <dbReference type="Pfam" id="PF24492"/>
    </source>
</evidence>
<feature type="domain" description="ECM29 ARM-like repeats" evidence="8">
    <location>
        <begin position="712"/>
        <end position="901"/>
    </location>
</feature>
<dbReference type="PANTHER" id="PTHR23346">
    <property type="entry name" value="TRANSLATIONAL ACTIVATOR GCN1-RELATED"/>
    <property type="match status" value="1"/>
</dbReference>
<dbReference type="GO" id="GO:0036503">
    <property type="term" value="P:ERAD pathway"/>
    <property type="evidence" value="ECO:0007669"/>
    <property type="project" value="TreeGrafter"/>
</dbReference>
<evidence type="ECO:0000256" key="6">
    <source>
        <dbReference type="SAM" id="MobiDB-lite"/>
    </source>
</evidence>
<evidence type="ECO:0000313" key="10">
    <source>
        <dbReference type="EMBL" id="PFX20438.1"/>
    </source>
</evidence>
<evidence type="ECO:0000256" key="1">
    <source>
        <dbReference type="ARBA" id="ARBA00004496"/>
    </source>
</evidence>
<reference evidence="11" key="1">
    <citation type="journal article" date="2017" name="bioRxiv">
        <title>Comparative analysis of the genomes of Stylophora pistillata and Acropora digitifera provides evidence for extensive differences between species of corals.</title>
        <authorList>
            <person name="Voolstra C.R."/>
            <person name="Li Y."/>
            <person name="Liew Y.J."/>
            <person name="Baumgarten S."/>
            <person name="Zoccola D."/>
            <person name="Flot J.-F."/>
            <person name="Tambutte S."/>
            <person name="Allemand D."/>
            <person name="Aranda M."/>
        </authorList>
    </citation>
    <scope>NUCLEOTIDE SEQUENCE [LARGE SCALE GENOMIC DNA]</scope>
</reference>
<dbReference type="InterPro" id="IPR016024">
    <property type="entry name" value="ARM-type_fold"/>
</dbReference>
<evidence type="ECO:0000256" key="3">
    <source>
        <dbReference type="ARBA" id="ARBA00022737"/>
    </source>
</evidence>
<dbReference type="InterPro" id="IPR055444">
    <property type="entry name" value="ARM_ECM29"/>
</dbReference>
<dbReference type="OrthoDB" id="16066at2759"/>
<dbReference type="PROSITE" id="PS50077">
    <property type="entry name" value="HEAT_REPEAT"/>
    <property type="match status" value="1"/>
</dbReference>
<comment type="subcellular location">
    <subcellularLocation>
        <location evidence="1">Cytoplasm</location>
    </subcellularLocation>
</comment>
<protein>
    <submittedName>
        <fullName evidence="10">Proteasome-associated protein ECM29-like</fullName>
    </submittedName>
</protein>
<evidence type="ECO:0000256" key="2">
    <source>
        <dbReference type="ARBA" id="ARBA00022490"/>
    </source>
</evidence>
<feature type="repeat" description="HEAT" evidence="5">
    <location>
        <begin position="1466"/>
        <end position="1503"/>
    </location>
</feature>
<organism evidence="10 11">
    <name type="scientific">Stylophora pistillata</name>
    <name type="common">Smooth cauliflower coral</name>
    <dbReference type="NCBI Taxonomy" id="50429"/>
    <lineage>
        <taxon>Eukaryota</taxon>
        <taxon>Metazoa</taxon>
        <taxon>Cnidaria</taxon>
        <taxon>Anthozoa</taxon>
        <taxon>Hexacorallia</taxon>
        <taxon>Scleractinia</taxon>
        <taxon>Astrocoeniina</taxon>
        <taxon>Pocilloporidae</taxon>
        <taxon>Stylophora</taxon>
    </lineage>
</organism>
<feature type="region of interest" description="Disordered" evidence="6">
    <location>
        <begin position="196"/>
        <end position="231"/>
    </location>
</feature>
<dbReference type="PANTHER" id="PTHR23346:SF19">
    <property type="entry name" value="PROTEASOME ADAPTER AND SCAFFOLD PROTEIN ECM29"/>
    <property type="match status" value="1"/>
</dbReference>
<keyword evidence="3" id="KW-0677">Repeat</keyword>
<dbReference type="Proteomes" id="UP000225706">
    <property type="component" value="Unassembled WGS sequence"/>
</dbReference>
<sequence>MAAPASAKDEQDLLERVFLRVASAESDDQLEKTVKTFLCPVLLKVSSPYQEVKNKVMTILTHLNKRLKSRPQIQLPVDSLLSQYQDETVPAFVTNFDMIYLRMGFPRLTLEKQAELAPQLIKCLQDKPQPQQHCLLQLVLPVLGHLKVPDSTEAREKMFEFTEKPMVLQMLQDFLLDVLLMPYSTTRRKPNVVIIGSAPSQSSESNTAAEESDHSSSPPPATPPSEAPPGLSLAAVKRVTGDVPFEPNKLEQIKLGTLKFLAQDLFEPSDIICHFLVATGDTRHSVLDVGDHELKRISSSTDFENPKVVNKMLGIFQGTTPVAGATNQAAQIPPDEKRLPAGVRLKKRIFPYLLRSRRAADQFPACLQIIFDSLFGKELNSKLRVNAVQFVHHICLWSSEKVMNMIGPVLLGGMTKLINEDKQDPNLKRLAYTAIGKLAKRLPQLFCKDVALIQRLFQALCQEESDSRLAVQEALSMMAPSYKKADATILALIESLILSYVEQSLPLSLPLSISLNKETHHARLVAVQFANAVFARTHVSSRYVCMLAVADVKDDVKEEARRGLRGTQVAGNALSEGSSGSKDELPSFSEMVSFVAQKSLERLRSKNCYTAGTTALPFAPLVFSQVLLYLQKCLEYAAGVTEEDRIKNCILPSVAQYVKKLLEDVPSEVIVLDFTKLGEDAVLDLCTSVLYRSYCGYYSYDFWTLIVDFQSSAVGKYIDLVKQALQPIGGADLHAVALCCLLQVVSVAPNQLAGMFHGKLDWIKSFTFSSREDARQYAGQLLAVVTCTMAEESFLNVVRELSAALDSELFEMQLGSVSTLGFVIARHLYQNALKAAGKQDLMLEDMEVNDSGNVASVATEEELLTSSVEKLEYSYVVLAVKLLNSRNALISCSACHSIGEIGRNGPLPLPAGIETMEQDEATGSSGTEDHVSKLSVVEKLLDTLENSKENKVKEQAAHALGFLLVGDENFPHHEKLIDGLCGASKQIRQVEVQFTIGEALSCVGAGRTSEVARDPWVVEQLPSAACDKKDGIMQELTEKIVNKYATSPTPYVRQAKLKEIQIVFMNMLAETDDLTQEVASKGLGLVYEHGDGESKQELVFLLVDTLMNGRRPTQHLTGDTKSPEGGGASIYKELCSIANDLHQPDLIYKFMHLANQNALWNSRKGATFGFSSIAAHSREQLEPYLPKIVPKLFRYQYDPNTKIQQAMASLWAALVPETKKTVDKYVKEIIEDLKTSLESYLWRVRQSSVSIGFLIFVTIFSCMALSDLLSGRSIDDMLESLPRLWELCFRVRDDIKVSIRVCDVNQGKLGETAIALVLPTLLHKGVANSAEEVRSISLSTIVKISKNAGALLKPHIPLLVVALLESLSGLEDQSMNYLSLQLHKSEDVQEKLEGVRIAASKMSPMMETINMCVQYVDETVLPELVPRLSDLLRTGIGLGTKAGCASFVVSLAMQCPQELIPCAGKLLNALLSGLSDRSASVRKSYATAIGHLVKVAKDSTVEKIIDKINKWYFEKEDEGLRLACGLTLQAMSRFSPDVMKRHAAKALPAVFFAMHGKKATGTEAGIRFYLDEIVSITCPALTSQSWTTRAQAAVTISAVAQKLGSSLGQPYLGKLLSALVSGLSGRTWTGKESVLSAVSCVCIKCRKSIEDSSPRVDPDIEKVR</sequence>
<dbReference type="GO" id="GO:0000502">
    <property type="term" value="C:proteasome complex"/>
    <property type="evidence" value="ECO:0007669"/>
    <property type="project" value="UniProtKB-KW"/>
</dbReference>
<accession>A0A2B4RVT8</accession>
<dbReference type="InterPro" id="IPR021133">
    <property type="entry name" value="HEAT_type_2"/>
</dbReference>
<dbReference type="SUPFAM" id="SSF48371">
    <property type="entry name" value="ARM repeat"/>
    <property type="match status" value="4"/>
</dbReference>
<dbReference type="InterPro" id="IPR055443">
    <property type="entry name" value="HEAT_ECM29"/>
</dbReference>
<dbReference type="STRING" id="50429.A0A2B4RVT8"/>
<dbReference type="GO" id="GO:0005737">
    <property type="term" value="C:cytoplasm"/>
    <property type="evidence" value="ECO:0007669"/>
    <property type="project" value="UniProtKB-SubCell"/>
</dbReference>
<comment type="caution">
    <text evidence="10">The sequence shown here is derived from an EMBL/GenBank/DDBJ whole genome shotgun (WGS) entry which is preliminary data.</text>
</comment>
<proteinExistence type="predicted"/>
<gene>
    <name evidence="10" type="primary">ECM29</name>
    <name evidence="10" type="ORF">AWC38_SpisGene15111</name>
</gene>
<evidence type="ECO:0000256" key="4">
    <source>
        <dbReference type="ARBA" id="ARBA00022942"/>
    </source>
</evidence>
<dbReference type="Gene3D" id="1.25.10.10">
    <property type="entry name" value="Leucine-rich Repeat Variant"/>
    <property type="match status" value="4"/>
</dbReference>
<keyword evidence="11" id="KW-1185">Reference proteome</keyword>
<dbReference type="EMBL" id="LSMT01000317">
    <property type="protein sequence ID" value="PFX20438.1"/>
    <property type="molecule type" value="Genomic_DNA"/>
</dbReference>
<dbReference type="GO" id="GO:0060090">
    <property type="term" value="F:molecular adaptor activity"/>
    <property type="evidence" value="ECO:0007669"/>
    <property type="project" value="InterPro"/>
</dbReference>
<dbReference type="GO" id="GO:0005634">
    <property type="term" value="C:nucleus"/>
    <property type="evidence" value="ECO:0007669"/>
    <property type="project" value="TreeGrafter"/>
</dbReference>
<feature type="compositionally biased region" description="Pro residues" evidence="6">
    <location>
        <begin position="217"/>
        <end position="227"/>
    </location>
</feature>
<feature type="domain" description="Proteasome adapter and scaffold protein ECM29 HEAT-repeat" evidence="9">
    <location>
        <begin position="1352"/>
        <end position="1513"/>
    </location>
</feature>
<name>A0A2B4RVT8_STYPI</name>
<dbReference type="GO" id="GO:0043248">
    <property type="term" value="P:proteasome assembly"/>
    <property type="evidence" value="ECO:0007669"/>
    <property type="project" value="InterPro"/>
</dbReference>
<keyword evidence="4 10" id="KW-0647">Proteasome</keyword>
<evidence type="ECO:0000259" key="8">
    <source>
        <dbReference type="Pfam" id="PF23702"/>
    </source>
</evidence>
<dbReference type="Pfam" id="PF23702">
    <property type="entry name" value="ARM_ECM29"/>
    <property type="match status" value="1"/>
</dbReference>
<dbReference type="Pfam" id="PF13001">
    <property type="entry name" value="ECM29_N"/>
    <property type="match status" value="1"/>
</dbReference>
<feature type="compositionally biased region" description="Polar residues" evidence="6">
    <location>
        <begin position="198"/>
        <end position="209"/>
    </location>
</feature>
<evidence type="ECO:0000256" key="5">
    <source>
        <dbReference type="PROSITE-ProRule" id="PRU00103"/>
    </source>
</evidence>